<keyword evidence="1" id="KW-0472">Membrane</keyword>
<gene>
    <name evidence="2" type="ORF">SAMN04489723_101225</name>
</gene>
<keyword evidence="1" id="KW-1133">Transmembrane helix</keyword>
<accession>A0A1I0VKA7</accession>
<keyword evidence="3" id="KW-1185">Reference proteome</keyword>
<name>A0A1I0VKA7_9BACT</name>
<dbReference type="OrthoDB" id="9803832at2"/>
<keyword evidence="1" id="KW-0812">Transmembrane</keyword>
<proteinExistence type="predicted"/>
<dbReference type="InterPro" id="IPR009732">
    <property type="entry name" value="DUF1304"/>
</dbReference>
<evidence type="ECO:0000313" key="2">
    <source>
        <dbReference type="EMBL" id="SFA76457.1"/>
    </source>
</evidence>
<dbReference type="RefSeq" id="WP_092894329.1">
    <property type="nucleotide sequence ID" value="NZ_FOKK01000001.1"/>
</dbReference>
<feature type="transmembrane region" description="Helical" evidence="1">
    <location>
        <begin position="6"/>
        <end position="27"/>
    </location>
</feature>
<sequence length="120" mass="13442">MEILTKILIGLIAALHLYFLYFEMFAWDTIGRKTFKSIPEEIFPKTKVLAANQGLYNGFLVAGLVWSLLIPDPAWSNYIAIFFLVCVLIAGIFGALTASKKIFWVQALPALIALILVHLK</sequence>
<organism evidence="2 3">
    <name type="scientific">Algoriphagus aquimarinus</name>
    <dbReference type="NCBI Taxonomy" id="237018"/>
    <lineage>
        <taxon>Bacteria</taxon>
        <taxon>Pseudomonadati</taxon>
        <taxon>Bacteroidota</taxon>
        <taxon>Cytophagia</taxon>
        <taxon>Cytophagales</taxon>
        <taxon>Cyclobacteriaceae</taxon>
        <taxon>Algoriphagus</taxon>
    </lineage>
</organism>
<dbReference type="PANTHER" id="PTHR38446">
    <property type="entry name" value="BLL0914 PROTEIN"/>
    <property type="match status" value="1"/>
</dbReference>
<dbReference type="PANTHER" id="PTHR38446:SF1">
    <property type="entry name" value="BLL0914 PROTEIN"/>
    <property type="match status" value="1"/>
</dbReference>
<protein>
    <submittedName>
        <fullName evidence="2">Putative membrane protein</fullName>
    </submittedName>
</protein>
<dbReference type="EMBL" id="FOKK01000001">
    <property type="protein sequence ID" value="SFA76457.1"/>
    <property type="molecule type" value="Genomic_DNA"/>
</dbReference>
<reference evidence="2 3" key="1">
    <citation type="submission" date="2016-10" db="EMBL/GenBank/DDBJ databases">
        <authorList>
            <person name="de Groot N.N."/>
        </authorList>
    </citation>
    <scope>NUCLEOTIDE SEQUENCE [LARGE SCALE GENOMIC DNA]</scope>
    <source>
        <strain evidence="2 3">DSM 23399</strain>
    </source>
</reference>
<dbReference type="Pfam" id="PF06993">
    <property type="entry name" value="DUF1304"/>
    <property type="match status" value="1"/>
</dbReference>
<evidence type="ECO:0000313" key="3">
    <source>
        <dbReference type="Proteomes" id="UP000198790"/>
    </source>
</evidence>
<feature type="transmembrane region" description="Helical" evidence="1">
    <location>
        <begin position="75"/>
        <end position="95"/>
    </location>
</feature>
<feature type="transmembrane region" description="Helical" evidence="1">
    <location>
        <begin position="102"/>
        <end position="119"/>
    </location>
</feature>
<evidence type="ECO:0000256" key="1">
    <source>
        <dbReference type="SAM" id="Phobius"/>
    </source>
</evidence>
<dbReference type="AlphaFoldDB" id="A0A1I0VKA7"/>
<feature type="transmembrane region" description="Helical" evidence="1">
    <location>
        <begin position="48"/>
        <end position="69"/>
    </location>
</feature>
<dbReference type="Proteomes" id="UP000198790">
    <property type="component" value="Unassembled WGS sequence"/>
</dbReference>